<dbReference type="SUPFAM" id="SSF51735">
    <property type="entry name" value="NAD(P)-binding Rossmann-fold domains"/>
    <property type="match status" value="1"/>
</dbReference>
<dbReference type="GO" id="GO:0004764">
    <property type="term" value="F:shikimate 3-dehydrogenase (NADP+) activity"/>
    <property type="evidence" value="ECO:0007669"/>
    <property type="project" value="InterPro"/>
</dbReference>
<dbReference type="Gene3D" id="3.40.50.720">
    <property type="entry name" value="NAD(P)-binding Rossmann-like Domain"/>
    <property type="match status" value="1"/>
</dbReference>
<dbReference type="PANTHER" id="PTHR21089">
    <property type="entry name" value="SHIKIMATE DEHYDROGENASE"/>
    <property type="match status" value="1"/>
</dbReference>
<gene>
    <name evidence="2" type="ORF">LCGC14_2687710</name>
</gene>
<dbReference type="AlphaFoldDB" id="A0A0F8XZE6"/>
<dbReference type="CDD" id="cd01065">
    <property type="entry name" value="NAD_bind_Shikimate_DH"/>
    <property type="match status" value="1"/>
</dbReference>
<accession>A0A0F8XZE6</accession>
<dbReference type="EMBL" id="LAZR01070395">
    <property type="protein sequence ID" value="KKK41501.1"/>
    <property type="molecule type" value="Genomic_DNA"/>
</dbReference>
<dbReference type="PANTHER" id="PTHR21089:SF1">
    <property type="entry name" value="BIFUNCTIONAL 3-DEHYDROQUINATE DEHYDRATASE_SHIKIMATE DEHYDROGENASE, CHLOROPLASTIC"/>
    <property type="match status" value="1"/>
</dbReference>
<dbReference type="InterPro" id="IPR022893">
    <property type="entry name" value="Shikimate_DH_fam"/>
</dbReference>
<comment type="caution">
    <text evidence="2">The sequence shown here is derived from an EMBL/GenBank/DDBJ whole genome shotgun (WGS) entry which is preliminary data.</text>
</comment>
<evidence type="ECO:0000259" key="1">
    <source>
        <dbReference type="Pfam" id="PF01488"/>
    </source>
</evidence>
<feature type="non-terminal residue" evidence="2">
    <location>
        <position position="1"/>
    </location>
</feature>
<proteinExistence type="predicted"/>
<dbReference type="Pfam" id="PF01488">
    <property type="entry name" value="Shikimate_DH"/>
    <property type="match status" value="1"/>
</dbReference>
<name>A0A0F8XZE6_9ZZZZ</name>
<dbReference type="GO" id="GO:0009423">
    <property type="term" value="P:chorismate biosynthetic process"/>
    <property type="evidence" value="ECO:0007669"/>
    <property type="project" value="TreeGrafter"/>
</dbReference>
<dbReference type="InterPro" id="IPR036291">
    <property type="entry name" value="NAD(P)-bd_dom_sf"/>
</dbReference>
<sequence>HVKCQKPKRMKKMDSVKFEIIDTRITDYWGLKWNPMEIVRDFLQNQKIIYFNTDGIAALDAIERKIKVQDKKVLLIGAGGVAKAIANEAVKRKANLIILNRDQTRAFDLASKLQCRAYSLDKISDVMREGYDVIINATSASRQEINLVPPEYLIPGTIVMDVVSKPVETAFLKHAQDKGCLIIYGMEMFINQAKRQFV</sequence>
<dbReference type="GO" id="GO:0019632">
    <property type="term" value="P:shikimate metabolic process"/>
    <property type="evidence" value="ECO:0007669"/>
    <property type="project" value="TreeGrafter"/>
</dbReference>
<reference evidence="2" key="1">
    <citation type="journal article" date="2015" name="Nature">
        <title>Complex archaea that bridge the gap between prokaryotes and eukaryotes.</title>
        <authorList>
            <person name="Spang A."/>
            <person name="Saw J.H."/>
            <person name="Jorgensen S.L."/>
            <person name="Zaremba-Niedzwiedzka K."/>
            <person name="Martijn J."/>
            <person name="Lind A.E."/>
            <person name="van Eijk R."/>
            <person name="Schleper C."/>
            <person name="Guy L."/>
            <person name="Ettema T.J."/>
        </authorList>
    </citation>
    <scope>NUCLEOTIDE SEQUENCE</scope>
</reference>
<dbReference type="InterPro" id="IPR006151">
    <property type="entry name" value="Shikm_DH/Glu-tRNA_Rdtase"/>
</dbReference>
<feature type="domain" description="Quinate/shikimate 5-dehydrogenase/glutamyl-tRNA reductase" evidence="1">
    <location>
        <begin position="66"/>
        <end position="142"/>
    </location>
</feature>
<evidence type="ECO:0000313" key="2">
    <source>
        <dbReference type="EMBL" id="KKK41501.1"/>
    </source>
</evidence>
<protein>
    <recommendedName>
        <fullName evidence="1">Quinate/shikimate 5-dehydrogenase/glutamyl-tRNA reductase domain-containing protein</fullName>
    </recommendedName>
</protein>
<organism evidence="2">
    <name type="scientific">marine sediment metagenome</name>
    <dbReference type="NCBI Taxonomy" id="412755"/>
    <lineage>
        <taxon>unclassified sequences</taxon>
        <taxon>metagenomes</taxon>
        <taxon>ecological metagenomes</taxon>
    </lineage>
</organism>